<sequence>MSSYVFMALYRPKEGKAEELKRVLEDHVPRLREEGLITSRDTLKLQAADGTLIEIAEWKSKEAMEKAHVTPSIQEIWDRISELAELTNLSSLEEADAMFPNFKPF</sequence>
<organism evidence="2 3">
    <name type="scientific">Bacillus salacetis</name>
    <dbReference type="NCBI Taxonomy" id="2315464"/>
    <lineage>
        <taxon>Bacteria</taxon>
        <taxon>Bacillati</taxon>
        <taxon>Bacillota</taxon>
        <taxon>Bacilli</taxon>
        <taxon>Bacillales</taxon>
        <taxon>Bacillaceae</taxon>
        <taxon>Bacillus</taxon>
    </lineage>
</organism>
<dbReference type="RefSeq" id="WP_119548193.1">
    <property type="nucleotide sequence ID" value="NZ_QXIR01000022.1"/>
</dbReference>
<proteinExistence type="predicted"/>
<feature type="domain" description="ABM" evidence="1">
    <location>
        <begin position="4"/>
        <end position="75"/>
    </location>
</feature>
<dbReference type="InterPro" id="IPR011008">
    <property type="entry name" value="Dimeric_a/b-barrel"/>
</dbReference>
<dbReference type="AlphaFoldDB" id="A0A3A1QYR1"/>
<dbReference type="SUPFAM" id="SSF54909">
    <property type="entry name" value="Dimeric alpha+beta barrel"/>
    <property type="match status" value="1"/>
</dbReference>
<accession>A0A3A1QYR1</accession>
<comment type="caution">
    <text evidence="2">The sequence shown here is derived from an EMBL/GenBank/DDBJ whole genome shotgun (WGS) entry which is preliminary data.</text>
</comment>
<dbReference type="Gene3D" id="3.30.70.100">
    <property type="match status" value="1"/>
</dbReference>
<protein>
    <recommendedName>
        <fullName evidence="1">ABM domain-containing protein</fullName>
    </recommendedName>
</protein>
<name>A0A3A1QYR1_9BACI</name>
<dbReference type="EMBL" id="QXIR01000022">
    <property type="protein sequence ID" value="RIW31339.1"/>
    <property type="molecule type" value="Genomic_DNA"/>
</dbReference>
<reference evidence="2 3" key="1">
    <citation type="submission" date="2018-09" db="EMBL/GenBank/DDBJ databases">
        <title>Bacillus saliacetes sp. nov., isolated from Thai shrimp paste (Ka-pi).</title>
        <authorList>
            <person name="Daroonpunt R."/>
            <person name="Tanasupawat S."/>
            <person name="Yiamsombut S."/>
        </authorList>
    </citation>
    <scope>NUCLEOTIDE SEQUENCE [LARGE SCALE GENOMIC DNA]</scope>
    <source>
        <strain evidence="2 3">SKP7-4</strain>
    </source>
</reference>
<dbReference type="Proteomes" id="UP000265801">
    <property type="component" value="Unassembled WGS sequence"/>
</dbReference>
<evidence type="ECO:0000259" key="1">
    <source>
        <dbReference type="Pfam" id="PF03992"/>
    </source>
</evidence>
<evidence type="ECO:0000313" key="3">
    <source>
        <dbReference type="Proteomes" id="UP000265801"/>
    </source>
</evidence>
<keyword evidence="3" id="KW-1185">Reference proteome</keyword>
<dbReference type="Pfam" id="PF03992">
    <property type="entry name" value="ABM"/>
    <property type="match status" value="1"/>
</dbReference>
<gene>
    <name evidence="2" type="ORF">D3H55_15305</name>
</gene>
<dbReference type="OrthoDB" id="7595390at2"/>
<dbReference type="InterPro" id="IPR007138">
    <property type="entry name" value="ABM_dom"/>
</dbReference>
<evidence type="ECO:0000313" key="2">
    <source>
        <dbReference type="EMBL" id="RIW31339.1"/>
    </source>
</evidence>